<dbReference type="Gene3D" id="3.40.50.300">
    <property type="entry name" value="P-loop containing nucleotide triphosphate hydrolases"/>
    <property type="match status" value="1"/>
</dbReference>
<evidence type="ECO:0008006" key="3">
    <source>
        <dbReference type="Google" id="ProtNLM"/>
    </source>
</evidence>
<organism evidence="1 2">
    <name type="scientific">Botryobasidium botryosum (strain FD-172 SS1)</name>
    <dbReference type="NCBI Taxonomy" id="930990"/>
    <lineage>
        <taxon>Eukaryota</taxon>
        <taxon>Fungi</taxon>
        <taxon>Dikarya</taxon>
        <taxon>Basidiomycota</taxon>
        <taxon>Agaricomycotina</taxon>
        <taxon>Agaricomycetes</taxon>
        <taxon>Cantharellales</taxon>
        <taxon>Botryobasidiaceae</taxon>
        <taxon>Botryobasidium</taxon>
    </lineage>
</organism>
<dbReference type="CDD" id="cd00882">
    <property type="entry name" value="Ras_like_GTPase"/>
    <property type="match status" value="1"/>
</dbReference>
<dbReference type="HOGENOM" id="CLU_023805_3_1_1"/>
<name>A0A067MZ85_BOTB1</name>
<dbReference type="STRING" id="930990.A0A067MZ85"/>
<reference evidence="2" key="1">
    <citation type="journal article" date="2014" name="Proc. Natl. Acad. Sci. U.S.A.">
        <title>Extensive sampling of basidiomycete genomes demonstrates inadequacy of the white-rot/brown-rot paradigm for wood decay fungi.</title>
        <authorList>
            <person name="Riley R."/>
            <person name="Salamov A.A."/>
            <person name="Brown D.W."/>
            <person name="Nagy L.G."/>
            <person name="Floudas D."/>
            <person name="Held B.W."/>
            <person name="Levasseur A."/>
            <person name="Lombard V."/>
            <person name="Morin E."/>
            <person name="Otillar R."/>
            <person name="Lindquist E.A."/>
            <person name="Sun H."/>
            <person name="LaButti K.M."/>
            <person name="Schmutz J."/>
            <person name="Jabbour D."/>
            <person name="Luo H."/>
            <person name="Baker S.E."/>
            <person name="Pisabarro A.G."/>
            <person name="Walton J.D."/>
            <person name="Blanchette R.A."/>
            <person name="Henrissat B."/>
            <person name="Martin F."/>
            <person name="Cullen D."/>
            <person name="Hibbett D.S."/>
            <person name="Grigoriev I.V."/>
        </authorList>
    </citation>
    <scope>NUCLEOTIDE SEQUENCE [LARGE SCALE GENOMIC DNA]</scope>
    <source>
        <strain evidence="2">FD-172 SS1</strain>
    </source>
</reference>
<gene>
    <name evidence="1" type="ORF">BOTBODRAFT_600484</name>
</gene>
<dbReference type="SUPFAM" id="SSF52540">
    <property type="entry name" value="P-loop containing nucleoside triphosphate hydrolases"/>
    <property type="match status" value="1"/>
</dbReference>
<dbReference type="OrthoDB" id="391988at2759"/>
<dbReference type="Proteomes" id="UP000027195">
    <property type="component" value="Unassembled WGS sequence"/>
</dbReference>
<accession>A0A067MZ85</accession>
<sequence>MVGSRHSPFSPRILLLGKTGVGKTSLIKCTFNVDYLEPDHFMPGDSNIEDEIRIRLADGRLGYILHDSRGFEPGEFGNIRSVEGFINGRKGQARVEDKLHAIWYCIQIPHAGGRVFERGDEVLLKAGFGDIPIIVVFTQYDRLYDQTEYEMEEARLHGMTEPEIEVFVEEEAQKIFDELCYKPLQRVTSDLGGAKAQLEYARVSHLERYKSNCEELVGKTDDVVRRHVWAS</sequence>
<keyword evidence="2" id="KW-1185">Reference proteome</keyword>
<protein>
    <recommendedName>
        <fullName evidence="3">G domain-containing protein</fullName>
    </recommendedName>
</protein>
<dbReference type="InterPro" id="IPR027417">
    <property type="entry name" value="P-loop_NTPase"/>
</dbReference>
<dbReference type="EMBL" id="KL198024">
    <property type="protein sequence ID" value="KDQ17212.1"/>
    <property type="molecule type" value="Genomic_DNA"/>
</dbReference>
<proteinExistence type="predicted"/>
<evidence type="ECO:0000313" key="2">
    <source>
        <dbReference type="Proteomes" id="UP000027195"/>
    </source>
</evidence>
<dbReference type="AlphaFoldDB" id="A0A067MZ85"/>
<dbReference type="InParanoid" id="A0A067MZ85"/>
<evidence type="ECO:0000313" key="1">
    <source>
        <dbReference type="EMBL" id="KDQ17212.1"/>
    </source>
</evidence>